<gene>
    <name evidence="1" type="ORF">ACFS7Z_26385</name>
</gene>
<name>A0ABW6C468_9BACT</name>
<dbReference type="Proteomes" id="UP001597641">
    <property type="component" value="Unassembled WGS sequence"/>
</dbReference>
<accession>A0ABW6C468</accession>
<organism evidence="1 2">
    <name type="scientific">Pontibacter toksunensis</name>
    <dbReference type="NCBI Taxonomy" id="1332631"/>
    <lineage>
        <taxon>Bacteria</taxon>
        <taxon>Pseudomonadati</taxon>
        <taxon>Bacteroidota</taxon>
        <taxon>Cytophagia</taxon>
        <taxon>Cytophagales</taxon>
        <taxon>Hymenobacteraceae</taxon>
        <taxon>Pontibacter</taxon>
    </lineage>
</organism>
<reference evidence="2" key="1">
    <citation type="journal article" date="2019" name="Int. J. Syst. Evol. Microbiol.">
        <title>The Global Catalogue of Microorganisms (GCM) 10K type strain sequencing project: providing services to taxonomists for standard genome sequencing and annotation.</title>
        <authorList>
            <consortium name="The Broad Institute Genomics Platform"/>
            <consortium name="The Broad Institute Genome Sequencing Center for Infectious Disease"/>
            <person name="Wu L."/>
            <person name="Ma J."/>
        </authorList>
    </citation>
    <scope>NUCLEOTIDE SEQUENCE [LARGE SCALE GENOMIC DNA]</scope>
    <source>
        <strain evidence="2">KCTC 23984</strain>
    </source>
</reference>
<comment type="caution">
    <text evidence="1">The sequence shown here is derived from an EMBL/GenBank/DDBJ whole genome shotgun (WGS) entry which is preliminary data.</text>
</comment>
<evidence type="ECO:0008006" key="3">
    <source>
        <dbReference type="Google" id="ProtNLM"/>
    </source>
</evidence>
<dbReference type="EMBL" id="JBHUOX010000052">
    <property type="protein sequence ID" value="MFD3003912.1"/>
    <property type="molecule type" value="Genomic_DNA"/>
</dbReference>
<evidence type="ECO:0000313" key="1">
    <source>
        <dbReference type="EMBL" id="MFD3003912.1"/>
    </source>
</evidence>
<proteinExistence type="predicted"/>
<protein>
    <recommendedName>
        <fullName evidence="3">Mobilization protein MobC</fullName>
    </recommendedName>
</protein>
<evidence type="ECO:0000313" key="2">
    <source>
        <dbReference type="Proteomes" id="UP001597641"/>
    </source>
</evidence>
<keyword evidence="2" id="KW-1185">Reference proteome</keyword>
<sequence>MRKASISTYLLLVGNNINQLTKYVHYLEENNMVEGKGDWPIQPALSGVPAGGERVCESDTNLAAHPTLKACYAQFVLRIAYK</sequence>
<dbReference type="RefSeq" id="WP_377492220.1">
    <property type="nucleotide sequence ID" value="NZ_JBHUOX010000052.1"/>
</dbReference>